<dbReference type="KEGG" id="marp:QYS47_05530"/>
<gene>
    <name evidence="1" type="ORF">QYS47_05530</name>
</gene>
<name>A0AA49GF41_9BACT</name>
<evidence type="ECO:0000313" key="1">
    <source>
        <dbReference type="EMBL" id="WKK81713.1"/>
    </source>
</evidence>
<accession>A0AA49GF41</accession>
<dbReference type="RefSeq" id="WP_302127265.1">
    <property type="nucleotide sequence ID" value="NZ_CP129968.2"/>
</dbReference>
<dbReference type="AlphaFoldDB" id="A0AA49GF41"/>
<organism evidence="1">
    <name type="scientific">Marivirga arenosa</name>
    <dbReference type="NCBI Taxonomy" id="3059076"/>
    <lineage>
        <taxon>Bacteria</taxon>
        <taxon>Pseudomonadati</taxon>
        <taxon>Bacteroidota</taxon>
        <taxon>Cytophagia</taxon>
        <taxon>Cytophagales</taxon>
        <taxon>Marivirgaceae</taxon>
        <taxon>Marivirga</taxon>
    </lineage>
</organism>
<sequence length="57" mass="6459">MKTKFKTLIAISVVVLISAIYAFEAFTADSIRAETCYYWDLQTGCTEKARGFICHCE</sequence>
<protein>
    <submittedName>
        <fullName evidence="1">Uncharacterized protein</fullName>
    </submittedName>
</protein>
<dbReference type="Proteomes" id="UP001232019">
    <property type="component" value="Chromosome"/>
</dbReference>
<dbReference type="EMBL" id="CP129968">
    <property type="protein sequence ID" value="WKK81713.1"/>
    <property type="molecule type" value="Genomic_DNA"/>
</dbReference>
<proteinExistence type="predicted"/>
<reference evidence="1" key="1">
    <citation type="submission" date="2023-08" db="EMBL/GenBank/DDBJ databases">
        <title>Comparative genomics and taxonomic characterization of three novel marine species of genus Marivirga.</title>
        <authorList>
            <person name="Muhammad N."/>
            <person name="Kim S.-G."/>
        </authorList>
    </citation>
    <scope>NUCLEOTIDE SEQUENCE</scope>
    <source>
        <strain evidence="1">BKB1-2</strain>
    </source>
</reference>